<evidence type="ECO:0000313" key="3">
    <source>
        <dbReference type="Proteomes" id="UP000799441"/>
    </source>
</evidence>
<feature type="compositionally biased region" description="Polar residues" evidence="1">
    <location>
        <begin position="26"/>
        <end position="39"/>
    </location>
</feature>
<dbReference type="AlphaFoldDB" id="A0A9P4QGX1"/>
<dbReference type="EMBL" id="MU003771">
    <property type="protein sequence ID" value="KAF2724537.1"/>
    <property type="molecule type" value="Genomic_DNA"/>
</dbReference>
<accession>A0A9P4QGX1</accession>
<name>A0A9P4QGX1_9PEZI</name>
<dbReference type="Proteomes" id="UP000799441">
    <property type="component" value="Unassembled WGS sequence"/>
</dbReference>
<feature type="compositionally biased region" description="Polar residues" evidence="1">
    <location>
        <begin position="49"/>
        <end position="60"/>
    </location>
</feature>
<sequence>LRDHLLASQGPGSAGHQNPYPPPPNTQSGPEHPYQTSETSSHEHLDPSVANQQMQYTMSGDSAGDDGLSPDARKGKRELSTSKRAAQNRAAQVSQLFMTTSY</sequence>
<feature type="non-terminal residue" evidence="2">
    <location>
        <position position="1"/>
    </location>
</feature>
<evidence type="ECO:0000256" key="1">
    <source>
        <dbReference type="SAM" id="MobiDB-lite"/>
    </source>
</evidence>
<protein>
    <submittedName>
        <fullName evidence="2">Uncharacterized protein</fullName>
    </submittedName>
</protein>
<keyword evidence="3" id="KW-1185">Reference proteome</keyword>
<evidence type="ECO:0000313" key="2">
    <source>
        <dbReference type="EMBL" id="KAF2724537.1"/>
    </source>
</evidence>
<dbReference type="OrthoDB" id="3944571at2759"/>
<gene>
    <name evidence="2" type="ORF">K431DRAFT_217877</name>
</gene>
<feature type="region of interest" description="Disordered" evidence="1">
    <location>
        <begin position="1"/>
        <end position="102"/>
    </location>
</feature>
<organism evidence="2 3">
    <name type="scientific">Polychaeton citri CBS 116435</name>
    <dbReference type="NCBI Taxonomy" id="1314669"/>
    <lineage>
        <taxon>Eukaryota</taxon>
        <taxon>Fungi</taxon>
        <taxon>Dikarya</taxon>
        <taxon>Ascomycota</taxon>
        <taxon>Pezizomycotina</taxon>
        <taxon>Dothideomycetes</taxon>
        <taxon>Dothideomycetidae</taxon>
        <taxon>Capnodiales</taxon>
        <taxon>Capnodiaceae</taxon>
        <taxon>Polychaeton</taxon>
    </lineage>
</organism>
<comment type="caution">
    <text evidence="2">The sequence shown here is derived from an EMBL/GenBank/DDBJ whole genome shotgun (WGS) entry which is preliminary data.</text>
</comment>
<proteinExistence type="predicted"/>
<feature type="compositionally biased region" description="Polar residues" evidence="1">
    <location>
        <begin position="82"/>
        <end position="102"/>
    </location>
</feature>
<reference evidence="2" key="1">
    <citation type="journal article" date="2020" name="Stud. Mycol.">
        <title>101 Dothideomycetes genomes: a test case for predicting lifestyles and emergence of pathogens.</title>
        <authorList>
            <person name="Haridas S."/>
            <person name="Albert R."/>
            <person name="Binder M."/>
            <person name="Bloem J."/>
            <person name="Labutti K."/>
            <person name="Salamov A."/>
            <person name="Andreopoulos B."/>
            <person name="Baker S."/>
            <person name="Barry K."/>
            <person name="Bills G."/>
            <person name="Bluhm B."/>
            <person name="Cannon C."/>
            <person name="Castanera R."/>
            <person name="Culley D."/>
            <person name="Daum C."/>
            <person name="Ezra D."/>
            <person name="Gonzalez J."/>
            <person name="Henrissat B."/>
            <person name="Kuo A."/>
            <person name="Liang C."/>
            <person name="Lipzen A."/>
            <person name="Lutzoni F."/>
            <person name="Magnuson J."/>
            <person name="Mondo S."/>
            <person name="Nolan M."/>
            <person name="Ohm R."/>
            <person name="Pangilinan J."/>
            <person name="Park H.-J."/>
            <person name="Ramirez L."/>
            <person name="Alfaro M."/>
            <person name="Sun H."/>
            <person name="Tritt A."/>
            <person name="Yoshinaga Y."/>
            <person name="Zwiers L.-H."/>
            <person name="Turgeon B."/>
            <person name="Goodwin S."/>
            <person name="Spatafora J."/>
            <person name="Crous P."/>
            <person name="Grigoriev I."/>
        </authorList>
    </citation>
    <scope>NUCLEOTIDE SEQUENCE</scope>
    <source>
        <strain evidence="2">CBS 116435</strain>
    </source>
</reference>
<feature type="compositionally biased region" description="Basic and acidic residues" evidence="1">
    <location>
        <begin position="71"/>
        <end position="81"/>
    </location>
</feature>